<dbReference type="InterPro" id="IPR043133">
    <property type="entry name" value="GTP-CH-I_C/QueF"/>
</dbReference>
<dbReference type="SUPFAM" id="SSF55620">
    <property type="entry name" value="Tetrahydrobiopterin biosynthesis enzymes-like"/>
    <property type="match status" value="1"/>
</dbReference>
<dbReference type="RefSeq" id="WP_150337024.1">
    <property type="nucleotide sequence ID" value="NZ_VXKE01000008.1"/>
</dbReference>
<gene>
    <name evidence="2" type="ORF">F4V45_03165</name>
</gene>
<name>A0A5M9QTF5_9HELI</name>
<dbReference type="GO" id="GO:0006760">
    <property type="term" value="P:folic acid-containing compound metabolic process"/>
    <property type="evidence" value="ECO:0007669"/>
    <property type="project" value="InterPro"/>
</dbReference>
<protein>
    <recommendedName>
        <fullName evidence="1">Dihydroneopterin aldolase/epimerase domain-containing protein</fullName>
    </recommendedName>
</protein>
<dbReference type="Gene3D" id="3.30.1130.10">
    <property type="match status" value="1"/>
</dbReference>
<dbReference type="EMBL" id="VXKE01000008">
    <property type="protein sequence ID" value="KAA8710325.1"/>
    <property type="molecule type" value="Genomic_DNA"/>
</dbReference>
<dbReference type="SMART" id="SM00905">
    <property type="entry name" value="FolB"/>
    <property type="match status" value="1"/>
</dbReference>
<accession>A0A5M9QTF5</accession>
<evidence type="ECO:0000259" key="1">
    <source>
        <dbReference type="SMART" id="SM00905"/>
    </source>
</evidence>
<feature type="domain" description="Dihydroneopterin aldolase/epimerase" evidence="1">
    <location>
        <begin position="7"/>
        <end position="110"/>
    </location>
</feature>
<dbReference type="Proteomes" id="UP000323707">
    <property type="component" value="Unassembled WGS sequence"/>
</dbReference>
<organism evidence="2 3">
    <name type="scientific">Helicobacter canis</name>
    <dbReference type="NCBI Taxonomy" id="29419"/>
    <lineage>
        <taxon>Bacteria</taxon>
        <taxon>Pseudomonadati</taxon>
        <taxon>Campylobacterota</taxon>
        <taxon>Epsilonproteobacteria</taxon>
        <taxon>Campylobacterales</taxon>
        <taxon>Helicobacteraceae</taxon>
        <taxon>Helicobacter</taxon>
    </lineage>
</organism>
<dbReference type="AlphaFoldDB" id="A0A5M9QTF5"/>
<evidence type="ECO:0000313" key="2">
    <source>
        <dbReference type="EMBL" id="KAA8710325.1"/>
    </source>
</evidence>
<reference evidence="2 3" key="1">
    <citation type="submission" date="2019-09" db="EMBL/GenBank/DDBJ databases">
        <title>Draft genome sequence of various Type strains from the CCUG.</title>
        <authorList>
            <person name="Pineiro-Iglesias B."/>
            <person name="Tunovic T."/>
            <person name="Unosson C."/>
            <person name="Inganas E."/>
            <person name="Ohlen M."/>
            <person name="Cardew S."/>
            <person name="Jensie-Markopoulos S."/>
            <person name="Salva-Serra F."/>
            <person name="Jaen-Luchoro D."/>
            <person name="Karlsson R."/>
            <person name="Svensson-Stadler L."/>
            <person name="Chun J."/>
            <person name="Moore E."/>
        </authorList>
    </citation>
    <scope>NUCLEOTIDE SEQUENCE [LARGE SCALE GENOMIC DNA]</scope>
    <source>
        <strain evidence="2 3">CCUG 32756T</strain>
    </source>
</reference>
<dbReference type="GO" id="GO:0004150">
    <property type="term" value="F:dihydroneopterin aldolase activity"/>
    <property type="evidence" value="ECO:0007669"/>
    <property type="project" value="InterPro"/>
</dbReference>
<sequence>MPQSYEIVLENLSTQVIIGTLPSERERAQRVRIEAYICYERDGEAFLDYAQVRESIITHLQQARYYLLEEACDGVVAMLCARFPLITKLTLTLKKPDIFQDCCVGIRKSYP</sequence>
<dbReference type="InterPro" id="IPR006157">
    <property type="entry name" value="FolB_dom"/>
</dbReference>
<proteinExistence type="predicted"/>
<comment type="caution">
    <text evidence="2">The sequence shown here is derived from an EMBL/GenBank/DDBJ whole genome shotgun (WGS) entry which is preliminary data.</text>
</comment>
<dbReference type="Pfam" id="PF02152">
    <property type="entry name" value="FolB"/>
    <property type="match status" value="1"/>
</dbReference>
<evidence type="ECO:0000313" key="3">
    <source>
        <dbReference type="Proteomes" id="UP000323707"/>
    </source>
</evidence>